<evidence type="ECO:0000313" key="4">
    <source>
        <dbReference type="EMBL" id="WOO83737.1"/>
    </source>
</evidence>
<evidence type="ECO:0000256" key="2">
    <source>
        <dbReference type="SAM" id="Phobius"/>
    </source>
</evidence>
<evidence type="ECO:0000313" key="5">
    <source>
        <dbReference type="Proteomes" id="UP000827549"/>
    </source>
</evidence>
<keyword evidence="5" id="KW-1185">Reference proteome</keyword>
<organism evidence="4 5">
    <name type="scientific">Vanrija pseudolonga</name>
    <dbReference type="NCBI Taxonomy" id="143232"/>
    <lineage>
        <taxon>Eukaryota</taxon>
        <taxon>Fungi</taxon>
        <taxon>Dikarya</taxon>
        <taxon>Basidiomycota</taxon>
        <taxon>Agaricomycotina</taxon>
        <taxon>Tremellomycetes</taxon>
        <taxon>Trichosporonales</taxon>
        <taxon>Trichosporonaceae</taxon>
        <taxon>Vanrija</taxon>
    </lineage>
</organism>
<feature type="region of interest" description="Disordered" evidence="1">
    <location>
        <begin position="129"/>
        <end position="150"/>
    </location>
</feature>
<dbReference type="GeneID" id="87810431"/>
<protein>
    <submittedName>
        <fullName evidence="4">Uncharacterized protein</fullName>
    </submittedName>
</protein>
<feature type="chain" id="PRO_5042128690" evidence="3">
    <location>
        <begin position="19"/>
        <end position="293"/>
    </location>
</feature>
<dbReference type="RefSeq" id="XP_062629763.1">
    <property type="nucleotide sequence ID" value="XM_062773779.1"/>
</dbReference>
<keyword evidence="2" id="KW-0812">Transmembrane</keyword>
<dbReference type="Proteomes" id="UP000827549">
    <property type="component" value="Chromosome 5"/>
</dbReference>
<accession>A0AAF0YC43</accession>
<evidence type="ECO:0000256" key="1">
    <source>
        <dbReference type="SAM" id="MobiDB-lite"/>
    </source>
</evidence>
<feature type="compositionally biased region" description="Low complexity" evidence="1">
    <location>
        <begin position="136"/>
        <end position="150"/>
    </location>
</feature>
<gene>
    <name evidence="4" type="ORF">LOC62_05G007258</name>
</gene>
<reference evidence="4" key="1">
    <citation type="submission" date="2023-10" db="EMBL/GenBank/DDBJ databases">
        <authorList>
            <person name="Noh H."/>
        </authorList>
    </citation>
    <scope>NUCLEOTIDE SEQUENCE</scope>
    <source>
        <strain evidence="4">DUCC4014</strain>
    </source>
</reference>
<name>A0AAF0YC43_9TREE</name>
<keyword evidence="2" id="KW-0472">Membrane</keyword>
<keyword evidence="3" id="KW-0732">Signal</keyword>
<feature type="signal peptide" evidence="3">
    <location>
        <begin position="1"/>
        <end position="18"/>
    </location>
</feature>
<sequence>MKLLLLTALVVLAGITEGRPALPATATGPTPAPARRDADAAPTPTDEFFTSTLRINSFGGEWYTSVRVPPESETFVWTAYAWLDDGSRPAHRAAVLLDAMIASSIAGVVLCFFVGLPLVVWYRGRPPASGGGGGATAPAPRRPSSPASSTSSRKLLVGAAAAAATALPKAAAAPLRRALVTTTMTVYAVSTDSWGDETHIPAGMVRTTLRVPDTTVTLYPETAKAAYIKAMRQQRLYGGMIGLSWAAPFVLVLPFLLYYFLKLRRWRKMQRAQQGVPLDTLHHVEPGKKVDDE</sequence>
<evidence type="ECO:0000256" key="3">
    <source>
        <dbReference type="SAM" id="SignalP"/>
    </source>
</evidence>
<proteinExistence type="predicted"/>
<feature type="region of interest" description="Disordered" evidence="1">
    <location>
        <begin position="22"/>
        <end position="45"/>
    </location>
</feature>
<feature type="transmembrane region" description="Helical" evidence="2">
    <location>
        <begin position="236"/>
        <end position="261"/>
    </location>
</feature>
<dbReference type="EMBL" id="CP086718">
    <property type="protein sequence ID" value="WOO83737.1"/>
    <property type="molecule type" value="Genomic_DNA"/>
</dbReference>
<dbReference type="AlphaFoldDB" id="A0AAF0YC43"/>
<feature type="transmembrane region" description="Helical" evidence="2">
    <location>
        <begin position="99"/>
        <end position="122"/>
    </location>
</feature>
<keyword evidence="2" id="KW-1133">Transmembrane helix</keyword>